<evidence type="ECO:0000313" key="2">
    <source>
        <dbReference type="Proteomes" id="UP000315440"/>
    </source>
</evidence>
<dbReference type="RefSeq" id="WP_146397900.1">
    <property type="nucleotide sequence ID" value="NZ_SJPQ01000001.1"/>
</dbReference>
<protein>
    <submittedName>
        <fullName evidence="1">Uncharacterized protein</fullName>
    </submittedName>
</protein>
<reference evidence="1 2" key="1">
    <citation type="submission" date="2019-02" db="EMBL/GenBank/DDBJ databases">
        <title>Deep-cultivation of Planctomycetes and their phenomic and genomic characterization uncovers novel biology.</title>
        <authorList>
            <person name="Wiegand S."/>
            <person name="Jogler M."/>
            <person name="Boedeker C."/>
            <person name="Pinto D."/>
            <person name="Vollmers J."/>
            <person name="Rivas-Marin E."/>
            <person name="Kohn T."/>
            <person name="Peeters S.H."/>
            <person name="Heuer A."/>
            <person name="Rast P."/>
            <person name="Oberbeckmann S."/>
            <person name="Bunk B."/>
            <person name="Jeske O."/>
            <person name="Meyerdierks A."/>
            <person name="Storesund J.E."/>
            <person name="Kallscheuer N."/>
            <person name="Luecker S."/>
            <person name="Lage O.M."/>
            <person name="Pohl T."/>
            <person name="Merkel B.J."/>
            <person name="Hornburger P."/>
            <person name="Mueller R.-W."/>
            <person name="Bruemmer F."/>
            <person name="Labrenz M."/>
            <person name="Spormann A.M."/>
            <person name="Op Den Camp H."/>
            <person name="Overmann J."/>
            <person name="Amann R."/>
            <person name="Jetten M.S.M."/>
            <person name="Mascher T."/>
            <person name="Medema M.H."/>
            <person name="Devos D.P."/>
            <person name="Kaster A.-K."/>
            <person name="Ovreas L."/>
            <person name="Rohde M."/>
            <person name="Galperin M.Y."/>
            <person name="Jogler C."/>
        </authorList>
    </citation>
    <scope>NUCLEOTIDE SEQUENCE [LARGE SCALE GENOMIC DNA]</scope>
    <source>
        <strain evidence="1 2">Mal64</strain>
    </source>
</reference>
<gene>
    <name evidence="1" type="ORF">Mal64_11410</name>
</gene>
<dbReference type="OrthoDB" id="3078361at2"/>
<proteinExistence type="predicted"/>
<keyword evidence="2" id="KW-1185">Reference proteome</keyword>
<dbReference type="EMBL" id="SJPQ01000001">
    <property type="protein sequence ID" value="TWT90744.1"/>
    <property type="molecule type" value="Genomic_DNA"/>
</dbReference>
<accession>A0A5C5ZT71</accession>
<comment type="caution">
    <text evidence="1">The sequence shown here is derived from an EMBL/GenBank/DDBJ whole genome shotgun (WGS) entry which is preliminary data.</text>
</comment>
<organism evidence="1 2">
    <name type="scientific">Pseudobythopirellula maris</name>
    <dbReference type="NCBI Taxonomy" id="2527991"/>
    <lineage>
        <taxon>Bacteria</taxon>
        <taxon>Pseudomonadati</taxon>
        <taxon>Planctomycetota</taxon>
        <taxon>Planctomycetia</taxon>
        <taxon>Pirellulales</taxon>
        <taxon>Lacipirellulaceae</taxon>
        <taxon>Pseudobythopirellula</taxon>
    </lineage>
</organism>
<dbReference type="AlphaFoldDB" id="A0A5C5ZT71"/>
<sequence>MRTVSFICAMLGWVIATAAHGGIVLVHAVTIDFRDELDASAKADWTQNERLDITDEGLGWSGEPTSHFESSVRTKPIALGYNWRPPQQAGVTVTLVADRSTYTLKRGQESRPYQGQVYLRYSPDLKHWSTWHVAKLRSVDDGDEMTFDASVGVPRSVRKPYADLLQAYSRRDDVAASWDEEAAVRWIVGREPRFFAKQLPLVGYVQVMYEGNFSGDRRVRSMNLNIGYAMSGMVQAATSREATGPGFGRHWEYVADGEDAKEVINPDP</sequence>
<dbReference type="Proteomes" id="UP000315440">
    <property type="component" value="Unassembled WGS sequence"/>
</dbReference>
<evidence type="ECO:0000313" key="1">
    <source>
        <dbReference type="EMBL" id="TWT90744.1"/>
    </source>
</evidence>
<name>A0A5C5ZT71_9BACT</name>